<sequence length="148" mass="15759">MDLHPSGLPNLVGPEGAPFPHPDYSHSLRYIPNNIASELPQSNVESLSMARSGLQPLSVRTSPPSPRSATGLHPLRLHTEGPKPGSPREHLPSPTLHLLTSGNTAKAGLPHQGSETSEILLTKVSIEGTETLPFHQSISSPQKDSGKH</sequence>
<feature type="region of interest" description="Disordered" evidence="1">
    <location>
        <begin position="1"/>
        <end position="20"/>
    </location>
</feature>
<evidence type="ECO:0000313" key="2">
    <source>
        <dbReference type="EMBL" id="KAH7437608.1"/>
    </source>
</evidence>
<proteinExistence type="predicted"/>
<comment type="caution">
    <text evidence="2">The sequence shown here is derived from an EMBL/GenBank/DDBJ whole genome shotgun (WGS) entry which is preliminary data.</text>
</comment>
<dbReference type="EMBL" id="CM035410">
    <property type="protein sequence ID" value="KAH7437608.1"/>
    <property type="molecule type" value="Genomic_DNA"/>
</dbReference>
<dbReference type="OrthoDB" id="1974943at2759"/>
<evidence type="ECO:0000256" key="1">
    <source>
        <dbReference type="SAM" id="MobiDB-lite"/>
    </source>
</evidence>
<feature type="region of interest" description="Disordered" evidence="1">
    <location>
        <begin position="42"/>
        <end position="115"/>
    </location>
</feature>
<dbReference type="Proteomes" id="UP000825935">
    <property type="component" value="Chromosome 5"/>
</dbReference>
<accession>A0A8T2US78</accession>
<name>A0A8T2US78_CERRI</name>
<dbReference type="AlphaFoldDB" id="A0A8T2US78"/>
<reference evidence="2" key="1">
    <citation type="submission" date="2021-08" db="EMBL/GenBank/DDBJ databases">
        <title>WGS assembly of Ceratopteris richardii.</title>
        <authorList>
            <person name="Marchant D.B."/>
            <person name="Chen G."/>
            <person name="Jenkins J."/>
            <person name="Shu S."/>
            <person name="Leebens-Mack J."/>
            <person name="Grimwood J."/>
            <person name="Schmutz J."/>
            <person name="Soltis P."/>
            <person name="Soltis D."/>
            <person name="Chen Z.-H."/>
        </authorList>
    </citation>
    <scope>NUCLEOTIDE SEQUENCE</scope>
    <source>
        <strain evidence="2">Whitten #5841</strain>
        <tissue evidence="2">Leaf</tissue>
    </source>
</reference>
<organism evidence="2 3">
    <name type="scientific">Ceratopteris richardii</name>
    <name type="common">Triangle waterfern</name>
    <dbReference type="NCBI Taxonomy" id="49495"/>
    <lineage>
        <taxon>Eukaryota</taxon>
        <taxon>Viridiplantae</taxon>
        <taxon>Streptophyta</taxon>
        <taxon>Embryophyta</taxon>
        <taxon>Tracheophyta</taxon>
        <taxon>Polypodiopsida</taxon>
        <taxon>Polypodiidae</taxon>
        <taxon>Polypodiales</taxon>
        <taxon>Pteridineae</taxon>
        <taxon>Pteridaceae</taxon>
        <taxon>Parkerioideae</taxon>
        <taxon>Ceratopteris</taxon>
    </lineage>
</organism>
<keyword evidence="3" id="KW-1185">Reference proteome</keyword>
<gene>
    <name evidence="2" type="ORF">KP509_05G080300</name>
</gene>
<evidence type="ECO:0000313" key="3">
    <source>
        <dbReference type="Proteomes" id="UP000825935"/>
    </source>
</evidence>
<feature type="compositionally biased region" description="Basic and acidic residues" evidence="1">
    <location>
        <begin position="77"/>
        <end position="91"/>
    </location>
</feature>
<dbReference type="EMBL" id="CM035410">
    <property type="protein sequence ID" value="KAH7437607.1"/>
    <property type="molecule type" value="Genomic_DNA"/>
</dbReference>
<protein>
    <submittedName>
        <fullName evidence="2">Uncharacterized protein</fullName>
    </submittedName>
</protein>